<reference evidence="1" key="1">
    <citation type="submission" date="2021-06" db="EMBL/GenBank/DDBJ databases">
        <authorList>
            <person name="Kallberg Y."/>
            <person name="Tangrot J."/>
            <person name="Rosling A."/>
        </authorList>
    </citation>
    <scope>NUCLEOTIDE SEQUENCE</scope>
    <source>
        <strain evidence="1">CL356</strain>
    </source>
</reference>
<accession>A0ACA9PVY5</accession>
<protein>
    <submittedName>
        <fullName evidence="1">10879_t:CDS:1</fullName>
    </submittedName>
</protein>
<evidence type="ECO:0000313" key="2">
    <source>
        <dbReference type="Proteomes" id="UP000789525"/>
    </source>
</evidence>
<evidence type="ECO:0000313" key="1">
    <source>
        <dbReference type="EMBL" id="CAG8723423.1"/>
    </source>
</evidence>
<gene>
    <name evidence="1" type="ORF">ACOLOM_LOCUS11240</name>
</gene>
<keyword evidence="2" id="KW-1185">Reference proteome</keyword>
<name>A0ACA9PVY5_9GLOM</name>
<proteinExistence type="predicted"/>
<comment type="caution">
    <text evidence="1">The sequence shown here is derived from an EMBL/GenBank/DDBJ whole genome shotgun (WGS) entry which is preliminary data.</text>
</comment>
<dbReference type="EMBL" id="CAJVPT010039695">
    <property type="protein sequence ID" value="CAG8723423.1"/>
    <property type="molecule type" value="Genomic_DNA"/>
</dbReference>
<organism evidence="1 2">
    <name type="scientific">Acaulospora colombiana</name>
    <dbReference type="NCBI Taxonomy" id="27376"/>
    <lineage>
        <taxon>Eukaryota</taxon>
        <taxon>Fungi</taxon>
        <taxon>Fungi incertae sedis</taxon>
        <taxon>Mucoromycota</taxon>
        <taxon>Glomeromycotina</taxon>
        <taxon>Glomeromycetes</taxon>
        <taxon>Diversisporales</taxon>
        <taxon>Acaulosporaceae</taxon>
        <taxon>Acaulospora</taxon>
    </lineage>
</organism>
<dbReference type="Proteomes" id="UP000789525">
    <property type="component" value="Unassembled WGS sequence"/>
</dbReference>
<feature type="non-terminal residue" evidence="1">
    <location>
        <position position="257"/>
    </location>
</feature>
<sequence>MVATLLDLVFSAVRTFLWVIAVVLGLAILKLLRTYLRPYFSELRQLPGPSGGSWITGHVADLNRSQTDRAECVLEWSKQYGHSNRLVTTDPKALNHILANYMTYYKPEHLRLAVGQLIGEAGFDYDFNTVKEGSGKQTGESTNELAAAFAKAHRTDQGYAMMQMLYAWIPPLRWVMFDQATRASTEAQKTMRRIGRRLVEEKKRHLGFVSEGSPTTAYPKSTFVGSGREKDLLSLMIKANMSPDISPEQRMSDMRGI</sequence>